<keyword evidence="3" id="KW-1185">Reference proteome</keyword>
<accession>A0ABX7GYW5</accession>
<feature type="chain" id="PRO_5045540942" evidence="1">
    <location>
        <begin position="31"/>
        <end position="571"/>
    </location>
</feature>
<proteinExistence type="predicted"/>
<gene>
    <name evidence="2" type="ORF">ISN74_09265</name>
</gene>
<name>A0ABX7GYW5_9GAMM</name>
<organism evidence="2 3">
    <name type="scientific">Dyella caseinilytica</name>
    <dbReference type="NCBI Taxonomy" id="1849581"/>
    <lineage>
        <taxon>Bacteria</taxon>
        <taxon>Pseudomonadati</taxon>
        <taxon>Pseudomonadota</taxon>
        <taxon>Gammaproteobacteria</taxon>
        <taxon>Lysobacterales</taxon>
        <taxon>Rhodanobacteraceae</taxon>
        <taxon>Dyella</taxon>
    </lineage>
</organism>
<protein>
    <submittedName>
        <fullName evidence="2">Alpha/beta fold hydrolase</fullName>
    </submittedName>
</protein>
<keyword evidence="1" id="KW-0732">Signal</keyword>
<evidence type="ECO:0000313" key="2">
    <source>
        <dbReference type="EMBL" id="QRN55484.1"/>
    </source>
</evidence>
<feature type="signal peptide" evidence="1">
    <location>
        <begin position="1"/>
        <end position="30"/>
    </location>
</feature>
<dbReference type="GO" id="GO:0016787">
    <property type="term" value="F:hydrolase activity"/>
    <property type="evidence" value="ECO:0007669"/>
    <property type="project" value="UniProtKB-KW"/>
</dbReference>
<dbReference type="Proteomes" id="UP000663181">
    <property type="component" value="Chromosome"/>
</dbReference>
<evidence type="ECO:0000313" key="3">
    <source>
        <dbReference type="Proteomes" id="UP000663181"/>
    </source>
</evidence>
<dbReference type="SUPFAM" id="SSF53474">
    <property type="entry name" value="alpha/beta-Hydrolases"/>
    <property type="match status" value="1"/>
</dbReference>
<dbReference type="RefSeq" id="WP_188799050.1">
    <property type="nucleotide sequence ID" value="NZ_BMIZ01000001.1"/>
</dbReference>
<dbReference type="Gene3D" id="3.40.50.1820">
    <property type="entry name" value="alpha/beta hydrolase"/>
    <property type="match status" value="1"/>
</dbReference>
<dbReference type="InterPro" id="IPR029058">
    <property type="entry name" value="AB_hydrolase_fold"/>
</dbReference>
<keyword evidence="2" id="KW-0378">Hydrolase</keyword>
<dbReference type="EMBL" id="CP064030">
    <property type="protein sequence ID" value="QRN55484.1"/>
    <property type="molecule type" value="Genomic_DNA"/>
</dbReference>
<evidence type="ECO:0000256" key="1">
    <source>
        <dbReference type="SAM" id="SignalP"/>
    </source>
</evidence>
<sequence>MSCRTQCSRICSGLLLLAALLLLHACTTFAPSARMPGNYSGLSAKDALHKAQEWAARAPNQMDDGMRADAWLNCGVLAHDAMVATQEADEIAAASLATRCSRAYIEMMSQGTTLNVHAGQMTLNGRIIEVQFRRLPDSLGDHLHLELADGLTMQVLDGVRHRQPGFGVPVVAAAPPCMHSAICTLYPPEGVFRPATVWLEGEPGALHHDEEPVLVVQNPTAQPVHAVGNANYQLAEDLSAPYEQLLERSKLRRLGWWGLIGGQAIGRRSGLFLLEDYDPTKTPVIMIHGLGSSPIIWARLSNAILGDPDLNRRYQIWHMVYQTNAPLLVERYRVQRYLDTAWKILDPAGNAPARQGVVLIGHSMGGVIARLLCAQSTPALWNAAFTVPFDRLHGSAEDLALLKNVFDFKPYAGIDELVFMASPQHGSPVAGDWFGRLAQDLAWRHIPEMDRLERISDENPGAVQAGLISGTYRISHLSSVTSLIPDEPVSAVDETLMPAAGVRYHNIAGSLPGEHPPSDGYVPLSSAVLPGAASTLIVDADHHSVPRDPKAIAAVLAILRQHDVSSAANLP</sequence>
<reference evidence="2 3" key="1">
    <citation type="submission" date="2020-10" db="EMBL/GenBank/DDBJ databases">
        <title>Phylogeny of dyella-like bacteria.</title>
        <authorList>
            <person name="Fu J."/>
        </authorList>
    </citation>
    <scope>NUCLEOTIDE SEQUENCE [LARGE SCALE GENOMIC DNA]</scope>
    <source>
        <strain evidence="2 3">DHOB09</strain>
    </source>
</reference>